<dbReference type="GO" id="GO:0022857">
    <property type="term" value="F:transmembrane transporter activity"/>
    <property type="evidence" value="ECO:0007669"/>
    <property type="project" value="TreeGrafter"/>
</dbReference>
<evidence type="ECO:0000256" key="2">
    <source>
        <dbReference type="ARBA" id="ARBA00022741"/>
    </source>
</evidence>
<proteinExistence type="inferred from homology"/>
<feature type="domain" description="ABC transporter" evidence="5">
    <location>
        <begin position="8"/>
        <end position="239"/>
    </location>
</feature>
<sequence length="239" mass="25093">MTDAQAAVRCRGLVKSYGEGAARAQALRGVDLDVRRGELFMLVGPSGCGKTTLISVMAGILNQDEGACQLLGQDLAALSPRERTAFRGRNIGFVFQAFNLLPALSVAENVGLPLLIAGVPRVRALQEACRMLESVGLAGLDARSPRDLSGGQQQRVAIARALVHSPGLVVCDEPTSALDHAAGQSVMELLKNLATGGGCSLVIVTHDPRVFGYADRMAHMDDGRILRVEVPASAQGVTP</sequence>
<reference evidence="6 7" key="1">
    <citation type="submission" date="2020-04" db="EMBL/GenBank/DDBJ databases">
        <authorList>
            <consortium name="Desulfovibrio sp. FSS-1 genome sequencing consortium"/>
            <person name="Shimoshige H."/>
            <person name="Kobayashi H."/>
            <person name="Maekawa T."/>
        </authorList>
    </citation>
    <scope>NUCLEOTIDE SEQUENCE [LARGE SCALE GENOMIC DNA]</scope>
    <source>
        <strain evidence="6 7">SIID29052-01</strain>
    </source>
</reference>
<name>A0A6V8LVV0_9BACT</name>
<dbReference type="InterPro" id="IPR003439">
    <property type="entry name" value="ABC_transporter-like_ATP-bd"/>
</dbReference>
<keyword evidence="7" id="KW-1185">Reference proteome</keyword>
<keyword evidence="2" id="KW-0547">Nucleotide-binding</keyword>
<dbReference type="Gene3D" id="3.40.50.300">
    <property type="entry name" value="P-loop containing nucleotide triphosphate hydrolases"/>
    <property type="match status" value="1"/>
</dbReference>
<dbReference type="PROSITE" id="PS00211">
    <property type="entry name" value="ABC_TRANSPORTER_1"/>
    <property type="match status" value="1"/>
</dbReference>
<evidence type="ECO:0000259" key="5">
    <source>
        <dbReference type="PROSITE" id="PS50893"/>
    </source>
</evidence>
<dbReference type="Proteomes" id="UP000494245">
    <property type="component" value="Unassembled WGS sequence"/>
</dbReference>
<comment type="caution">
    <text evidence="6">The sequence shown here is derived from an EMBL/GenBank/DDBJ whole genome shotgun (WGS) entry which is preliminary data.</text>
</comment>
<keyword evidence="6" id="KW-0378">Hydrolase</keyword>
<dbReference type="InterPro" id="IPR003593">
    <property type="entry name" value="AAA+_ATPase"/>
</dbReference>
<evidence type="ECO:0000256" key="4">
    <source>
        <dbReference type="ARBA" id="ARBA00038388"/>
    </source>
</evidence>
<dbReference type="AlphaFoldDB" id="A0A6V8LVV0"/>
<dbReference type="PANTHER" id="PTHR24220">
    <property type="entry name" value="IMPORT ATP-BINDING PROTEIN"/>
    <property type="match status" value="1"/>
</dbReference>
<dbReference type="GO" id="GO:0098796">
    <property type="term" value="C:membrane protein complex"/>
    <property type="evidence" value="ECO:0007669"/>
    <property type="project" value="UniProtKB-ARBA"/>
</dbReference>
<comment type="similarity">
    <text evidence="4">Belongs to the ABC transporter superfamily. Macrolide exporter (TC 3.A.1.122) family.</text>
</comment>
<gene>
    <name evidence="6" type="primary">yknY_3</name>
    <name evidence="6" type="ORF">NNJEOMEG_02903</name>
</gene>
<dbReference type="SMART" id="SM00382">
    <property type="entry name" value="AAA"/>
    <property type="match status" value="1"/>
</dbReference>
<dbReference type="InterPro" id="IPR027417">
    <property type="entry name" value="P-loop_NTPase"/>
</dbReference>
<evidence type="ECO:0000256" key="3">
    <source>
        <dbReference type="ARBA" id="ARBA00022840"/>
    </source>
</evidence>
<dbReference type="GO" id="GO:0005886">
    <property type="term" value="C:plasma membrane"/>
    <property type="evidence" value="ECO:0007669"/>
    <property type="project" value="TreeGrafter"/>
</dbReference>
<dbReference type="EC" id="3.6.3.-" evidence="6"/>
<dbReference type="SUPFAM" id="SSF52540">
    <property type="entry name" value="P-loop containing nucleoside triphosphate hydrolases"/>
    <property type="match status" value="1"/>
</dbReference>
<organism evidence="6 7">
    <name type="scientific">Fundidesulfovibrio magnetotacticus</name>
    <dbReference type="NCBI Taxonomy" id="2730080"/>
    <lineage>
        <taxon>Bacteria</taxon>
        <taxon>Pseudomonadati</taxon>
        <taxon>Thermodesulfobacteriota</taxon>
        <taxon>Desulfovibrionia</taxon>
        <taxon>Desulfovibrionales</taxon>
        <taxon>Desulfovibrionaceae</taxon>
        <taxon>Fundidesulfovibrio</taxon>
    </lineage>
</organism>
<dbReference type="InterPro" id="IPR017871">
    <property type="entry name" value="ABC_transporter-like_CS"/>
</dbReference>
<evidence type="ECO:0000313" key="6">
    <source>
        <dbReference type="EMBL" id="GFK95050.1"/>
    </source>
</evidence>
<dbReference type="FunFam" id="3.40.50.300:FF:000032">
    <property type="entry name" value="Export ABC transporter ATP-binding protein"/>
    <property type="match status" value="1"/>
</dbReference>
<dbReference type="GO" id="GO:0005524">
    <property type="term" value="F:ATP binding"/>
    <property type="evidence" value="ECO:0007669"/>
    <property type="project" value="UniProtKB-KW"/>
</dbReference>
<keyword evidence="1" id="KW-0813">Transport</keyword>
<keyword evidence="3 6" id="KW-0067">ATP-binding</keyword>
<dbReference type="InterPro" id="IPR015854">
    <property type="entry name" value="ABC_transpr_LolD-like"/>
</dbReference>
<dbReference type="PROSITE" id="PS50893">
    <property type="entry name" value="ABC_TRANSPORTER_2"/>
    <property type="match status" value="1"/>
</dbReference>
<dbReference type="GO" id="GO:0016887">
    <property type="term" value="F:ATP hydrolysis activity"/>
    <property type="evidence" value="ECO:0007669"/>
    <property type="project" value="InterPro"/>
</dbReference>
<evidence type="ECO:0000256" key="1">
    <source>
        <dbReference type="ARBA" id="ARBA00022448"/>
    </source>
</evidence>
<evidence type="ECO:0000313" key="7">
    <source>
        <dbReference type="Proteomes" id="UP000494245"/>
    </source>
</evidence>
<dbReference type="CDD" id="cd03255">
    <property type="entry name" value="ABC_MJ0796_LolCDE_FtsE"/>
    <property type="match status" value="1"/>
</dbReference>
<dbReference type="EMBL" id="BLTE01000014">
    <property type="protein sequence ID" value="GFK95050.1"/>
    <property type="molecule type" value="Genomic_DNA"/>
</dbReference>
<reference evidence="6 7" key="2">
    <citation type="submission" date="2020-05" db="EMBL/GenBank/DDBJ databases">
        <title>Draft genome sequence of Desulfovibrio sp. strainFSS-1.</title>
        <authorList>
            <person name="Shimoshige H."/>
            <person name="Kobayashi H."/>
            <person name="Maekawa T."/>
        </authorList>
    </citation>
    <scope>NUCLEOTIDE SEQUENCE [LARGE SCALE GENOMIC DNA]</scope>
    <source>
        <strain evidence="6 7">SIID29052-01</strain>
    </source>
</reference>
<dbReference type="InterPro" id="IPR017911">
    <property type="entry name" value="MacB-like_ATP-bd"/>
</dbReference>
<accession>A0A6V8LVV0</accession>
<dbReference type="Pfam" id="PF00005">
    <property type="entry name" value="ABC_tran"/>
    <property type="match status" value="1"/>
</dbReference>
<dbReference type="PANTHER" id="PTHR24220:SF659">
    <property type="entry name" value="TRANSPORTER, PUTATIVE-RELATED"/>
    <property type="match status" value="1"/>
</dbReference>
<protein>
    <submittedName>
        <fullName evidence="6">Putative ABC transporter ATP-binding protein YknY</fullName>
        <ecNumber evidence="6">3.6.3.-</ecNumber>
    </submittedName>
</protein>